<dbReference type="Pfam" id="PF17929">
    <property type="entry name" value="TetR_C_34"/>
    <property type="match status" value="1"/>
</dbReference>
<dbReference type="RefSeq" id="WP_160587770.1">
    <property type="nucleotide sequence ID" value="NZ_BMHN01000001.1"/>
</dbReference>
<dbReference type="InterPro" id="IPR050109">
    <property type="entry name" value="HTH-type_TetR-like_transc_reg"/>
</dbReference>
<dbReference type="Proteomes" id="UP000470384">
    <property type="component" value="Unassembled WGS sequence"/>
</dbReference>
<dbReference type="InterPro" id="IPR009057">
    <property type="entry name" value="Homeodomain-like_sf"/>
</dbReference>
<dbReference type="InterPro" id="IPR041483">
    <property type="entry name" value="TetR_C_34"/>
</dbReference>
<dbReference type="EMBL" id="WXYQ01000006">
    <property type="protein sequence ID" value="NBG95901.1"/>
    <property type="molecule type" value="Genomic_DNA"/>
</dbReference>
<evidence type="ECO:0000256" key="2">
    <source>
        <dbReference type="PROSITE-ProRule" id="PRU00335"/>
    </source>
</evidence>
<proteinExistence type="predicted"/>
<accession>A0A845QD00</accession>
<feature type="compositionally biased region" description="Low complexity" evidence="3">
    <location>
        <begin position="1"/>
        <end position="18"/>
    </location>
</feature>
<dbReference type="Pfam" id="PF00440">
    <property type="entry name" value="TetR_N"/>
    <property type="match status" value="1"/>
</dbReference>
<dbReference type="SUPFAM" id="SSF46689">
    <property type="entry name" value="Homeodomain-like"/>
    <property type="match status" value="1"/>
</dbReference>
<evidence type="ECO:0000313" key="5">
    <source>
        <dbReference type="EMBL" id="NBG95901.1"/>
    </source>
</evidence>
<dbReference type="Gene3D" id="1.10.357.10">
    <property type="entry name" value="Tetracycline Repressor, domain 2"/>
    <property type="match status" value="1"/>
</dbReference>
<dbReference type="InterPro" id="IPR001647">
    <property type="entry name" value="HTH_TetR"/>
</dbReference>
<evidence type="ECO:0000313" key="6">
    <source>
        <dbReference type="Proteomes" id="UP000470384"/>
    </source>
</evidence>
<feature type="domain" description="HTH tetR-type" evidence="4">
    <location>
        <begin position="33"/>
        <end position="93"/>
    </location>
</feature>
<reference evidence="5 6" key="1">
    <citation type="journal article" date="2016" name="Int. J. Syst. Evol. Microbiol.">
        <title>Pyruvatibacter mobilis gen. nov., sp. nov., a marine bacterium from the culture broth of Picochlorum sp. 122.</title>
        <authorList>
            <person name="Wang G."/>
            <person name="Tang M."/>
            <person name="Wu H."/>
            <person name="Dai S."/>
            <person name="Li T."/>
            <person name="Chen C."/>
            <person name="He H."/>
            <person name="Fan J."/>
            <person name="Xiang W."/>
            <person name="Li X."/>
        </authorList>
    </citation>
    <scope>NUCLEOTIDE SEQUENCE [LARGE SCALE GENOMIC DNA]</scope>
    <source>
        <strain evidence="5 6">GYP-11</strain>
    </source>
</reference>
<dbReference type="PRINTS" id="PR00455">
    <property type="entry name" value="HTHTETR"/>
</dbReference>
<dbReference type="PROSITE" id="PS50977">
    <property type="entry name" value="HTH_TETR_2"/>
    <property type="match status" value="1"/>
</dbReference>
<name>A0A845QD00_9HYPH</name>
<dbReference type="GO" id="GO:0000976">
    <property type="term" value="F:transcription cis-regulatory region binding"/>
    <property type="evidence" value="ECO:0007669"/>
    <property type="project" value="TreeGrafter"/>
</dbReference>
<dbReference type="PANTHER" id="PTHR30055:SF178">
    <property type="entry name" value="POSSIBLE TRANSCRIPTIONAL REGULATORY PROTEIN"/>
    <property type="match status" value="1"/>
</dbReference>
<dbReference type="PANTHER" id="PTHR30055">
    <property type="entry name" value="HTH-TYPE TRANSCRIPTIONAL REGULATOR RUTR"/>
    <property type="match status" value="1"/>
</dbReference>
<protein>
    <submittedName>
        <fullName evidence="5">TetR family transcriptional regulator</fullName>
    </submittedName>
</protein>
<dbReference type="AlphaFoldDB" id="A0A845QD00"/>
<keyword evidence="1 2" id="KW-0238">DNA-binding</keyword>
<evidence type="ECO:0000256" key="3">
    <source>
        <dbReference type="SAM" id="MobiDB-lite"/>
    </source>
</evidence>
<dbReference type="OrthoDB" id="7584337at2"/>
<keyword evidence="6" id="KW-1185">Reference proteome</keyword>
<feature type="region of interest" description="Disordered" evidence="3">
    <location>
        <begin position="1"/>
        <end position="30"/>
    </location>
</feature>
<evidence type="ECO:0000256" key="1">
    <source>
        <dbReference type="ARBA" id="ARBA00023125"/>
    </source>
</evidence>
<sequence length="234" mass="25629">MTSSAAAQAKSTTQQGASRRTGTRKARAPEAKQARAEALMLAAEEALTQASYHDITILEIAKRAGLAKGTVYLYYPSKEALFLAVLTRKIDMCFDTLEARFREDDKSPEFLARAMTDALLEPHALLNLLSLLYTQLEPGAGMEAVIAFKTHLMGRMQTIGAALEEACGLEAGGGRTLLTRAYALAIGLQQFSTPPPEFLAELQRLAPELKKEPLDVERELMDSLTDMIRARQRG</sequence>
<dbReference type="GO" id="GO:0003700">
    <property type="term" value="F:DNA-binding transcription factor activity"/>
    <property type="evidence" value="ECO:0007669"/>
    <property type="project" value="TreeGrafter"/>
</dbReference>
<organism evidence="5 6">
    <name type="scientific">Pyruvatibacter mobilis</name>
    <dbReference type="NCBI Taxonomy" id="1712261"/>
    <lineage>
        <taxon>Bacteria</taxon>
        <taxon>Pseudomonadati</taxon>
        <taxon>Pseudomonadota</taxon>
        <taxon>Alphaproteobacteria</taxon>
        <taxon>Hyphomicrobiales</taxon>
        <taxon>Parvibaculaceae</taxon>
        <taxon>Pyruvatibacter</taxon>
    </lineage>
</organism>
<evidence type="ECO:0000259" key="4">
    <source>
        <dbReference type="PROSITE" id="PS50977"/>
    </source>
</evidence>
<dbReference type="GeneID" id="300654607"/>
<gene>
    <name evidence="5" type="ORF">GTQ45_09165</name>
</gene>
<comment type="caution">
    <text evidence="5">The sequence shown here is derived from an EMBL/GenBank/DDBJ whole genome shotgun (WGS) entry which is preliminary data.</text>
</comment>
<feature type="DNA-binding region" description="H-T-H motif" evidence="2">
    <location>
        <begin position="56"/>
        <end position="75"/>
    </location>
</feature>